<dbReference type="AlphaFoldDB" id="A0A0F3IMG6"/>
<dbReference type="Gene3D" id="1.20.1640.10">
    <property type="entry name" value="Multidrug efflux transporter AcrB transmembrane domain"/>
    <property type="match status" value="2"/>
</dbReference>
<comment type="caution">
    <text evidence="2">The sequence shown here is derived from an EMBL/GenBank/DDBJ whole genome shotgun (WGS) entry which is preliminary data.</text>
</comment>
<feature type="transmembrane region" description="Helical" evidence="1">
    <location>
        <begin position="363"/>
        <end position="386"/>
    </location>
</feature>
<feature type="transmembrane region" description="Helical" evidence="1">
    <location>
        <begin position="333"/>
        <end position="351"/>
    </location>
</feature>
<sequence>MPTRVVSFYLLAPLLVLAVLFTVRFKTDLSAFIVTGQQLEHVLLANEMQSGALSRQYLLSVTTEQQQRPTLSFIRSLQQQLQAIDGVTEVWLPGQQTNKAAQLLTLYGQHAALGYSLQPEQELAKLFTTEGLRQRAELLKNSLLSAQGLGIDKLARQDPLLLSLNGFKTLAAQQKQPTSGVYQNIMLETDASGLDTAQQTRIQNAIKKTLQQVNKATRGHYLLEMTGIPVFAVATQQLIQGDIQLVSTLLIAAQIMLFGWLFRHWQALLQVFSLLAIALLSAVLITQAVFGYVHAMTLAIGSTLVGICIDYPIHALVHARVDFAHKVLVVKRIWPSMVLGGATTLIGYAALGASGYPGFQQVAVFAGAGIVMSLALTRFVLPWLLLKQPEQLLSVPLAGAWASFCERYRTPLAGGFAVVVVLSLLSLNSLQWLTDMQALTPELAQLKLNDQRIRARMTHVEPGRFVLVSAPTIEAALQKSEAVYTVLEGLKHDKALSDYYGLYPWLLSAQQQQANQALLKTYLTPEHLAQWRTALTEQGLSVAQLGHFDYAELEPLTFQQVLATPVKNVLANRIIQNDKQALTMIWLAEHEPERVKAALTGLAGVQYFSQRDLLQDLTKTYTETARQLLALGLVAIALLLAWRYGNVVKSLQTLTPALLAACVMLGFWAVSGIAVSFLHLVGFLLAVSICVDYGIFYQENRSGQIELTYQP</sequence>
<dbReference type="RefSeq" id="WP_045779024.1">
    <property type="nucleotide sequence ID" value="NZ_LAJX01000090.1"/>
</dbReference>
<organism evidence="2 3">
    <name type="scientific">Methylocucumis oryzae</name>
    <dbReference type="NCBI Taxonomy" id="1632867"/>
    <lineage>
        <taxon>Bacteria</taxon>
        <taxon>Pseudomonadati</taxon>
        <taxon>Pseudomonadota</taxon>
        <taxon>Gammaproteobacteria</taxon>
        <taxon>Methylococcales</taxon>
        <taxon>Methylococcaceae</taxon>
        <taxon>Methylocucumis</taxon>
    </lineage>
</organism>
<dbReference type="Proteomes" id="UP000033684">
    <property type="component" value="Unassembled WGS sequence"/>
</dbReference>
<feature type="transmembrane region" description="Helical" evidence="1">
    <location>
        <begin position="665"/>
        <end position="691"/>
    </location>
</feature>
<name>A0A0F3IMG6_9GAMM</name>
<reference evidence="2 3" key="2">
    <citation type="journal article" date="2016" name="Microb. Ecol.">
        <title>Genome Characteristics of a Novel Type I Methanotroph (Sn10-6) Isolated from a Flooded Indian Rice Field.</title>
        <authorList>
            <person name="Rahalkar M.C."/>
            <person name="Pandit P.S."/>
            <person name="Dhakephalkar P.K."/>
            <person name="Pore S."/>
            <person name="Arora P."/>
            <person name="Kapse N."/>
        </authorList>
    </citation>
    <scope>NUCLEOTIDE SEQUENCE [LARGE SCALE GENOMIC DNA]</scope>
    <source>
        <strain evidence="2 3">Sn10-6</strain>
    </source>
</reference>
<dbReference type="PATRIC" id="fig|1632867.3.peg.5678"/>
<keyword evidence="3" id="KW-1185">Reference proteome</keyword>
<dbReference type="InterPro" id="IPR050545">
    <property type="entry name" value="Mycobact_MmpL"/>
</dbReference>
<gene>
    <name evidence="2" type="ORF">VZ94_09360</name>
</gene>
<dbReference type="PANTHER" id="PTHR33406:SF13">
    <property type="entry name" value="MEMBRANE PROTEIN YDFJ"/>
    <property type="match status" value="1"/>
</dbReference>
<proteinExistence type="predicted"/>
<keyword evidence="1" id="KW-1133">Transmembrane helix</keyword>
<keyword evidence="1" id="KW-0812">Transmembrane</keyword>
<feature type="transmembrane region" description="Helical" evidence="1">
    <location>
        <begin position="292"/>
        <end position="313"/>
    </location>
</feature>
<evidence type="ECO:0000313" key="3">
    <source>
        <dbReference type="Proteomes" id="UP000033684"/>
    </source>
</evidence>
<feature type="transmembrane region" description="Helical" evidence="1">
    <location>
        <begin position="628"/>
        <end position="645"/>
    </location>
</feature>
<dbReference type="SUPFAM" id="SSF82866">
    <property type="entry name" value="Multidrug efflux transporter AcrB transmembrane domain"/>
    <property type="match status" value="2"/>
</dbReference>
<evidence type="ECO:0008006" key="4">
    <source>
        <dbReference type="Google" id="ProtNLM"/>
    </source>
</evidence>
<keyword evidence="1" id="KW-0472">Membrane</keyword>
<dbReference type="PANTHER" id="PTHR33406">
    <property type="entry name" value="MEMBRANE PROTEIN MJ1562-RELATED"/>
    <property type="match status" value="1"/>
</dbReference>
<feature type="transmembrane region" description="Helical" evidence="1">
    <location>
        <begin position="6"/>
        <end position="23"/>
    </location>
</feature>
<dbReference type="EMBL" id="LAJX01000090">
    <property type="protein sequence ID" value="KJV06754.1"/>
    <property type="molecule type" value="Genomic_DNA"/>
</dbReference>
<dbReference type="GO" id="GO:0005886">
    <property type="term" value="C:plasma membrane"/>
    <property type="evidence" value="ECO:0007669"/>
    <property type="project" value="TreeGrafter"/>
</dbReference>
<accession>A0A0F3IMG6</accession>
<reference evidence="3" key="1">
    <citation type="submission" date="2015-03" db="EMBL/GenBank/DDBJ databases">
        <title>Draft genome sequence of a novel methanotroph (Sn10-6) isolated from flooded ricefield rhizosphere in India.</title>
        <authorList>
            <person name="Pandit P.S."/>
            <person name="Pore S.D."/>
            <person name="Arora P."/>
            <person name="Kapse N.G."/>
            <person name="Dhakephalkar P.K."/>
            <person name="Rahalkar M.C."/>
        </authorList>
    </citation>
    <scope>NUCLEOTIDE SEQUENCE [LARGE SCALE GENOMIC DNA]</scope>
    <source>
        <strain evidence="3">Sn10-6</strain>
    </source>
</reference>
<dbReference type="OrthoDB" id="9780358at2"/>
<evidence type="ECO:0000313" key="2">
    <source>
        <dbReference type="EMBL" id="KJV06754.1"/>
    </source>
</evidence>
<evidence type="ECO:0000256" key="1">
    <source>
        <dbReference type="SAM" id="Phobius"/>
    </source>
</evidence>
<feature type="transmembrane region" description="Helical" evidence="1">
    <location>
        <begin position="267"/>
        <end position="285"/>
    </location>
</feature>
<protein>
    <recommendedName>
        <fullName evidence="4">Membrane transport protein MMPL domain-containing protein</fullName>
    </recommendedName>
</protein>
<feature type="transmembrane region" description="Helical" evidence="1">
    <location>
        <begin position="412"/>
        <end position="430"/>
    </location>
</feature>